<feature type="domain" description="Peptidase M16 N-terminal" evidence="7">
    <location>
        <begin position="35"/>
        <end position="168"/>
    </location>
</feature>
<comment type="similarity">
    <text evidence="1">Belongs to the peptidase M16 family.</text>
</comment>
<name>A0ABS1EC57_9GAMM</name>
<dbReference type="InterPro" id="IPR007863">
    <property type="entry name" value="Peptidase_M16_C"/>
</dbReference>
<keyword evidence="5" id="KW-0482">Metalloprotease</keyword>
<evidence type="ECO:0000256" key="3">
    <source>
        <dbReference type="ARBA" id="ARBA00022801"/>
    </source>
</evidence>
<dbReference type="PANTHER" id="PTHR43690:SF17">
    <property type="entry name" value="PROTEIN YHJJ"/>
    <property type="match status" value="1"/>
</dbReference>
<dbReference type="Gene3D" id="3.30.830.10">
    <property type="entry name" value="Metalloenzyme, LuxS/M16 peptidase-like"/>
    <property type="match status" value="2"/>
</dbReference>
<reference evidence="9 10" key="1">
    <citation type="journal article" date="2020" name="Microorganisms">
        <title>Osmotic Adaptation and Compatible Solute Biosynthesis of Phototrophic Bacteria as Revealed from Genome Analyses.</title>
        <authorList>
            <person name="Imhoff J.F."/>
            <person name="Rahn T."/>
            <person name="Kunzel S."/>
            <person name="Keller A."/>
            <person name="Neulinger S.C."/>
        </authorList>
    </citation>
    <scope>NUCLEOTIDE SEQUENCE [LARGE SCALE GENOMIC DNA]</scope>
    <source>
        <strain evidence="9 10">DSM 15116</strain>
    </source>
</reference>
<dbReference type="EMBL" id="NRSH01000185">
    <property type="protein sequence ID" value="MBK1727586.1"/>
    <property type="molecule type" value="Genomic_DNA"/>
</dbReference>
<evidence type="ECO:0000256" key="6">
    <source>
        <dbReference type="SAM" id="SignalP"/>
    </source>
</evidence>
<gene>
    <name evidence="9" type="ORF">CKO13_11300</name>
</gene>
<dbReference type="Pfam" id="PF05193">
    <property type="entry name" value="Peptidase_M16_C"/>
    <property type="match status" value="1"/>
</dbReference>
<sequence length="422" mass="46770">MPLLRALAPLLLAALAGAAAAQPPTAVELDNGLTVLVKEERRAGVAIASLWYHVGSGYEHRPLTGVSHALEHMMFQGTEEREGGAFSRLIAREGGWHNAFTSRDYTGYYEKLAAGRLELAFRLEAERMHRLALEQPAFEREMRVIREERRQRVADTPEARAFERFTAVSHMASPYRQPIIGWRQDLQRLRLEDLQRWYERWYAPANATLIVVGDVDTERIRELAERHFGEVPAGEPPPAPPGGEAAGPLGQRRVELQLDGARVPLLYVGYNVPSLGTAERPRDAYALLMAAQLLDGGRSARLAAELVRGAEVATSASAYYSQASRLDTLFTLVARPRAEAAGTGLDRLQAALGEQIERLRTEPVGEAELERAVTRLLARETYARDSLMGQARRLGELVTAGIGWQEAQRLEERIRAVTAADI</sequence>
<keyword evidence="6" id="KW-0732">Signal</keyword>
<evidence type="ECO:0000256" key="4">
    <source>
        <dbReference type="ARBA" id="ARBA00022833"/>
    </source>
</evidence>
<feature type="signal peptide" evidence="6">
    <location>
        <begin position="1"/>
        <end position="21"/>
    </location>
</feature>
<keyword evidence="2" id="KW-0645">Protease</keyword>
<organism evidence="9 10">
    <name type="scientific">Halorhodospira neutriphila</name>
    <dbReference type="NCBI Taxonomy" id="168379"/>
    <lineage>
        <taxon>Bacteria</taxon>
        <taxon>Pseudomonadati</taxon>
        <taxon>Pseudomonadota</taxon>
        <taxon>Gammaproteobacteria</taxon>
        <taxon>Chromatiales</taxon>
        <taxon>Ectothiorhodospiraceae</taxon>
        <taxon>Halorhodospira</taxon>
    </lineage>
</organism>
<keyword evidence="10" id="KW-1185">Reference proteome</keyword>
<evidence type="ECO:0000313" key="10">
    <source>
        <dbReference type="Proteomes" id="UP000738126"/>
    </source>
</evidence>
<evidence type="ECO:0000313" key="9">
    <source>
        <dbReference type="EMBL" id="MBK1727586.1"/>
    </source>
</evidence>
<evidence type="ECO:0000256" key="1">
    <source>
        <dbReference type="ARBA" id="ARBA00007261"/>
    </source>
</evidence>
<keyword evidence="3" id="KW-0378">Hydrolase</keyword>
<evidence type="ECO:0000256" key="5">
    <source>
        <dbReference type="ARBA" id="ARBA00023049"/>
    </source>
</evidence>
<dbReference type="PANTHER" id="PTHR43690">
    <property type="entry name" value="NARDILYSIN"/>
    <property type="match status" value="1"/>
</dbReference>
<dbReference type="SUPFAM" id="SSF63411">
    <property type="entry name" value="LuxS/MPP-like metallohydrolase"/>
    <property type="match status" value="2"/>
</dbReference>
<evidence type="ECO:0000256" key="2">
    <source>
        <dbReference type="ARBA" id="ARBA00022670"/>
    </source>
</evidence>
<comment type="caution">
    <text evidence="9">The sequence shown here is derived from an EMBL/GenBank/DDBJ whole genome shotgun (WGS) entry which is preliminary data.</text>
</comment>
<dbReference type="Proteomes" id="UP000738126">
    <property type="component" value="Unassembled WGS sequence"/>
</dbReference>
<feature type="chain" id="PRO_5045794345" evidence="6">
    <location>
        <begin position="22"/>
        <end position="422"/>
    </location>
</feature>
<keyword evidence="4" id="KW-0862">Zinc</keyword>
<dbReference type="InterPro" id="IPR050626">
    <property type="entry name" value="Peptidase_M16"/>
</dbReference>
<accession>A0ABS1EC57</accession>
<evidence type="ECO:0000259" key="8">
    <source>
        <dbReference type="Pfam" id="PF05193"/>
    </source>
</evidence>
<protein>
    <submittedName>
        <fullName evidence="9">Peptidase M16</fullName>
    </submittedName>
</protein>
<proteinExistence type="inferred from homology"/>
<dbReference type="Pfam" id="PF00675">
    <property type="entry name" value="Peptidase_M16"/>
    <property type="match status" value="1"/>
</dbReference>
<feature type="non-terminal residue" evidence="9">
    <location>
        <position position="422"/>
    </location>
</feature>
<dbReference type="InterPro" id="IPR011249">
    <property type="entry name" value="Metalloenz_LuxS/M16"/>
</dbReference>
<dbReference type="InterPro" id="IPR011765">
    <property type="entry name" value="Pept_M16_N"/>
</dbReference>
<evidence type="ECO:0000259" key="7">
    <source>
        <dbReference type="Pfam" id="PF00675"/>
    </source>
</evidence>
<feature type="domain" description="Peptidase M16 C-terminal" evidence="8">
    <location>
        <begin position="189"/>
        <end position="376"/>
    </location>
</feature>